<dbReference type="Proteomes" id="UP000830835">
    <property type="component" value="Unassembled WGS sequence"/>
</dbReference>
<dbReference type="EMBL" id="JAFIRA010000005">
    <property type="protein sequence ID" value="MCJ2541977.1"/>
    <property type="molecule type" value="Genomic_DNA"/>
</dbReference>
<evidence type="ECO:0000256" key="1">
    <source>
        <dbReference type="SAM" id="MobiDB-lite"/>
    </source>
</evidence>
<keyword evidence="3" id="KW-1185">Reference proteome</keyword>
<reference evidence="2" key="1">
    <citation type="submission" date="2021-02" db="EMBL/GenBank/DDBJ databases">
        <title>The CRISPR/cas machinery reduction and long-range gene transfer in the hot spring cyanobacterium Synechococcus.</title>
        <authorList>
            <person name="Dvorak P."/>
            <person name="Jahodarova E."/>
            <person name="Hasler P."/>
            <person name="Poulickova A."/>
        </authorList>
    </citation>
    <scope>NUCLEOTIDE SEQUENCE</scope>
    <source>
        <strain evidence="2">Rupite</strain>
    </source>
</reference>
<proteinExistence type="predicted"/>
<gene>
    <name evidence="2" type="ORF">JX360_03490</name>
</gene>
<organism evidence="2 3">
    <name type="scientific">Thermostichus vulcanus str. 'Rupite'</name>
    <dbReference type="NCBI Taxonomy" id="2813851"/>
    <lineage>
        <taxon>Bacteria</taxon>
        <taxon>Bacillati</taxon>
        <taxon>Cyanobacteriota</taxon>
        <taxon>Cyanophyceae</taxon>
        <taxon>Thermostichales</taxon>
        <taxon>Thermostichaceae</taxon>
        <taxon>Thermostichus</taxon>
    </lineage>
</organism>
<sequence length="83" mass="8849">MESISELEFKVQILARCMGSALGLGRPTRIEIHYCTAQNRENQQPAADRDSGTESLATSASQSSSLVSEWVTGAQGQSAVYAA</sequence>
<accession>A0ABT0C8E0</accession>
<feature type="compositionally biased region" description="Low complexity" evidence="1">
    <location>
        <begin position="53"/>
        <end position="66"/>
    </location>
</feature>
<name>A0ABT0C8E0_THEVL</name>
<dbReference type="RefSeq" id="WP_244349188.1">
    <property type="nucleotide sequence ID" value="NZ_JAFIRA010000005.1"/>
</dbReference>
<comment type="caution">
    <text evidence="2">The sequence shown here is derived from an EMBL/GenBank/DDBJ whole genome shotgun (WGS) entry which is preliminary data.</text>
</comment>
<protein>
    <submittedName>
        <fullName evidence="2">Uncharacterized protein</fullName>
    </submittedName>
</protein>
<feature type="region of interest" description="Disordered" evidence="1">
    <location>
        <begin position="39"/>
        <end position="66"/>
    </location>
</feature>
<evidence type="ECO:0000313" key="3">
    <source>
        <dbReference type="Proteomes" id="UP000830835"/>
    </source>
</evidence>
<evidence type="ECO:0000313" key="2">
    <source>
        <dbReference type="EMBL" id="MCJ2541977.1"/>
    </source>
</evidence>